<dbReference type="GO" id="GO:0009245">
    <property type="term" value="P:lipid A biosynthetic process"/>
    <property type="evidence" value="ECO:0007669"/>
    <property type="project" value="TreeGrafter"/>
</dbReference>
<evidence type="ECO:0000313" key="12">
    <source>
        <dbReference type="Proteomes" id="UP000256695"/>
    </source>
</evidence>
<comment type="subcellular location">
    <subcellularLocation>
        <location evidence="9">Cell membrane</location>
    </subcellularLocation>
</comment>
<reference evidence="11 12" key="1">
    <citation type="submission" date="2018-04" db="EMBL/GenBank/DDBJ databases">
        <title>Novel Campyloabacter and Helicobacter Species and Strains.</title>
        <authorList>
            <person name="Mannion A.J."/>
            <person name="Shen Z."/>
            <person name="Fox J.G."/>
        </authorList>
    </citation>
    <scope>NUCLEOTIDE SEQUENCE [LARGE SCALE GENOMIC DNA]</scope>
    <source>
        <strain evidence="11 12">MIT 04-9362</strain>
    </source>
</reference>
<dbReference type="SUPFAM" id="SSF53756">
    <property type="entry name" value="UDP-Glycosyltransferase/glycogen phosphorylase"/>
    <property type="match status" value="1"/>
</dbReference>
<protein>
    <recommendedName>
        <fullName evidence="3 9">3-deoxy-D-manno-octulosonic acid transferase</fullName>
        <shortName evidence="9">Kdo transferase</shortName>
        <ecNumber evidence="2 9">2.4.99.12</ecNumber>
    </recommendedName>
    <alternativeName>
        <fullName evidence="5 9">Lipid IV(A) 3-deoxy-D-manno-octulosonic acid transferase</fullName>
    </alternativeName>
</protein>
<comment type="catalytic activity">
    <reaction evidence="6 9">
        <text>lipid IVA (E. coli) + CMP-3-deoxy-beta-D-manno-octulosonate = alpha-Kdo-(2-&gt;6)-lipid IVA (E. coli) + CMP + H(+)</text>
        <dbReference type="Rhea" id="RHEA:28066"/>
        <dbReference type="ChEBI" id="CHEBI:15378"/>
        <dbReference type="ChEBI" id="CHEBI:58603"/>
        <dbReference type="ChEBI" id="CHEBI:60364"/>
        <dbReference type="ChEBI" id="CHEBI:60377"/>
        <dbReference type="ChEBI" id="CHEBI:85987"/>
        <dbReference type="EC" id="2.4.99.12"/>
    </reaction>
</comment>
<proteinExistence type="inferred from homology"/>
<keyword evidence="9" id="KW-0448">Lipopolysaccharide biosynthesis</keyword>
<gene>
    <name evidence="11" type="ORF">CQA57_05365</name>
</gene>
<feature type="transmembrane region" description="Helical" evidence="9">
    <location>
        <begin position="20"/>
        <end position="42"/>
    </location>
</feature>
<feature type="domain" description="3-deoxy-D-manno-octulosonic-acid transferase N-terminal" evidence="10">
    <location>
        <begin position="50"/>
        <end position="222"/>
    </location>
</feature>
<dbReference type="EC" id="2.4.99.12" evidence="2 9"/>
<dbReference type="AlphaFoldDB" id="A0A3D8J7E5"/>
<feature type="site" description="Transition state stabilizer" evidence="8">
    <location>
        <position position="221"/>
    </location>
</feature>
<organism evidence="11 12">
    <name type="scientific">Helicobacter anseris</name>
    <dbReference type="NCBI Taxonomy" id="375926"/>
    <lineage>
        <taxon>Bacteria</taxon>
        <taxon>Pseudomonadati</taxon>
        <taxon>Campylobacterota</taxon>
        <taxon>Epsilonproteobacteria</taxon>
        <taxon>Campylobacterales</taxon>
        <taxon>Helicobacteraceae</taxon>
        <taxon>Helicobacter</taxon>
    </lineage>
</organism>
<dbReference type="NCBIfam" id="NF004389">
    <property type="entry name" value="PRK05749.1-5"/>
    <property type="match status" value="1"/>
</dbReference>
<evidence type="ECO:0000259" key="10">
    <source>
        <dbReference type="Pfam" id="PF04413"/>
    </source>
</evidence>
<dbReference type="PANTHER" id="PTHR42755">
    <property type="entry name" value="3-DEOXY-MANNO-OCTULOSONATE CYTIDYLYLTRANSFERASE"/>
    <property type="match status" value="1"/>
</dbReference>
<evidence type="ECO:0000256" key="4">
    <source>
        <dbReference type="ARBA" id="ARBA00022679"/>
    </source>
</evidence>
<keyword evidence="4 9" id="KW-0808">Transferase</keyword>
<keyword evidence="9" id="KW-0472">Membrane</keyword>
<comment type="pathway">
    <text evidence="1 9">Bacterial outer membrane biogenesis; LPS core biosynthesis.</text>
</comment>
<evidence type="ECO:0000313" key="11">
    <source>
        <dbReference type="EMBL" id="RDU73200.1"/>
    </source>
</evidence>
<keyword evidence="9" id="KW-0812">Transmembrane</keyword>
<dbReference type="OrthoDB" id="9789797at2"/>
<dbReference type="GO" id="GO:0005886">
    <property type="term" value="C:plasma membrane"/>
    <property type="evidence" value="ECO:0007669"/>
    <property type="project" value="UniProtKB-SubCell"/>
</dbReference>
<dbReference type="GO" id="GO:0043842">
    <property type="term" value="F:Kdo transferase activity"/>
    <property type="evidence" value="ECO:0007669"/>
    <property type="project" value="UniProtKB-EC"/>
</dbReference>
<evidence type="ECO:0000256" key="6">
    <source>
        <dbReference type="ARBA" id="ARBA00049183"/>
    </source>
</evidence>
<name>A0A3D8J7E5_9HELI</name>
<comment type="caution">
    <text evidence="11">The sequence shown here is derived from an EMBL/GenBank/DDBJ whole genome shotgun (WGS) entry which is preliminary data.</text>
</comment>
<evidence type="ECO:0000256" key="3">
    <source>
        <dbReference type="ARBA" id="ARBA00019077"/>
    </source>
</evidence>
<dbReference type="EMBL" id="NXLX01000012">
    <property type="protein sequence ID" value="RDU73200.1"/>
    <property type="molecule type" value="Genomic_DNA"/>
</dbReference>
<dbReference type="InterPro" id="IPR007507">
    <property type="entry name" value="Glycos_transf_N"/>
</dbReference>
<keyword evidence="12" id="KW-1185">Reference proteome</keyword>
<feature type="active site" description="Proton acceptor" evidence="7">
    <location>
        <position position="76"/>
    </location>
</feature>
<dbReference type="PANTHER" id="PTHR42755:SF1">
    <property type="entry name" value="3-DEOXY-D-MANNO-OCTULOSONIC ACID TRANSFERASE, MITOCHONDRIAL-RELATED"/>
    <property type="match status" value="1"/>
</dbReference>
<evidence type="ECO:0000256" key="1">
    <source>
        <dbReference type="ARBA" id="ARBA00004713"/>
    </source>
</evidence>
<comment type="similarity">
    <text evidence="9">Belongs to the glycosyltransferase group 1 family.</text>
</comment>
<keyword evidence="9" id="KW-1003">Cell membrane</keyword>
<dbReference type="InterPro" id="IPR038107">
    <property type="entry name" value="Glycos_transf_N_sf"/>
</dbReference>
<dbReference type="UniPathway" id="UPA00958"/>
<dbReference type="Pfam" id="PF04413">
    <property type="entry name" value="Glycos_transf_N"/>
    <property type="match status" value="1"/>
</dbReference>
<evidence type="ECO:0000256" key="2">
    <source>
        <dbReference type="ARBA" id="ARBA00012621"/>
    </source>
</evidence>
<comment type="function">
    <text evidence="9">Involved in lipopolysaccharide (LPS) biosynthesis. Catalyzes the transfer of 3-deoxy-D-manno-octulosonate (Kdo) residue(s) from CMP-Kdo to lipid IV(A), the tetraacyldisaccharide-1,4'-bisphosphate precursor of lipid A.</text>
</comment>
<evidence type="ECO:0000256" key="7">
    <source>
        <dbReference type="PIRSR" id="PIRSR639901-1"/>
    </source>
</evidence>
<dbReference type="Proteomes" id="UP000256695">
    <property type="component" value="Unassembled WGS sequence"/>
</dbReference>
<accession>A0A3D8J7E5</accession>
<dbReference type="GO" id="GO:0009244">
    <property type="term" value="P:lipopolysaccharide core region biosynthetic process"/>
    <property type="evidence" value="ECO:0007669"/>
    <property type="project" value="UniProtKB-UniRule"/>
</dbReference>
<evidence type="ECO:0000256" key="9">
    <source>
        <dbReference type="RuleBase" id="RU365103"/>
    </source>
</evidence>
<keyword evidence="9" id="KW-1133">Transmembrane helix</keyword>
<evidence type="ECO:0000256" key="5">
    <source>
        <dbReference type="ARBA" id="ARBA00031445"/>
    </source>
</evidence>
<dbReference type="Gene3D" id="3.40.50.11720">
    <property type="entry name" value="3-Deoxy-D-manno-octulosonic-acid transferase, N-terminal domain"/>
    <property type="match status" value="1"/>
</dbReference>
<sequence length="408" mass="47724">MPTLRKNSLYRKLILKSFRFFYLLFLGVFYLLFFPFIFILSLKTKYRHSLFARFFYLQATPSKDTEIWFHACSFGEVKSLEPILTKLLEQEKHILLTTTTQTGFDLALKIFASKKNFQVLYLPFELLLPLWKSHLTSLKTLVVTESELWFMLFFTAKTLNAKTFLVNARISDRSYDRYLKFRFYYARVFALIDKVFAQSKNDALRLEHLGAKNIEVFGNLKIFTKIEPTRLYNKPNKLVIVAGSTHLDEEKLVLKSFLEFKKSYPHSLLILAPRHPERFDDVYEMLEGLKVSRVSQDGIDEESDVLLLDILGDLNNIYRIADIVILCGSFVKVGGHNPLEPAFFETKLLSGPYIFNQYALFDCIEGYIIVQDDLELTQRLLEYETLPHSKIKNQSQKLDILLENFVDE</sequence>
<dbReference type="InterPro" id="IPR039901">
    <property type="entry name" value="Kdotransferase"/>
</dbReference>
<dbReference type="Gene3D" id="3.40.50.2000">
    <property type="entry name" value="Glycogen Phosphorylase B"/>
    <property type="match status" value="1"/>
</dbReference>
<feature type="site" description="Transition state stabilizer" evidence="8">
    <location>
        <position position="145"/>
    </location>
</feature>
<evidence type="ECO:0000256" key="8">
    <source>
        <dbReference type="PIRSR" id="PIRSR639901-2"/>
    </source>
</evidence>